<feature type="region of interest" description="Disordered" evidence="1">
    <location>
        <begin position="406"/>
        <end position="450"/>
    </location>
</feature>
<gene>
    <name evidence="2" type="ORF">BGZ97_009735</name>
</gene>
<dbReference type="OrthoDB" id="2416955at2759"/>
<evidence type="ECO:0000313" key="2">
    <source>
        <dbReference type="EMBL" id="KAG0313992.1"/>
    </source>
</evidence>
<feature type="compositionally biased region" description="Acidic residues" evidence="1">
    <location>
        <begin position="337"/>
        <end position="346"/>
    </location>
</feature>
<feature type="compositionally biased region" description="Basic and acidic residues" evidence="1">
    <location>
        <begin position="262"/>
        <end position="278"/>
    </location>
</feature>
<dbReference type="AlphaFoldDB" id="A0A9P6UNG0"/>
<keyword evidence="3" id="KW-1185">Reference proteome</keyword>
<dbReference type="InterPro" id="IPR038425">
    <property type="entry name" value="GAT_sf"/>
</dbReference>
<feature type="region of interest" description="Disordered" evidence="1">
    <location>
        <begin position="101"/>
        <end position="120"/>
    </location>
</feature>
<evidence type="ECO:0000256" key="1">
    <source>
        <dbReference type="SAM" id="MobiDB-lite"/>
    </source>
</evidence>
<accession>A0A9P6UNG0</accession>
<dbReference type="Gene3D" id="1.20.58.160">
    <property type="match status" value="1"/>
</dbReference>
<dbReference type="EMBL" id="JAAAIN010000477">
    <property type="protein sequence ID" value="KAG0313992.1"/>
    <property type="molecule type" value="Genomic_DNA"/>
</dbReference>
<comment type="caution">
    <text evidence="2">The sequence shown here is derived from an EMBL/GenBank/DDBJ whole genome shotgun (WGS) entry which is preliminary data.</text>
</comment>
<proteinExistence type="predicted"/>
<sequence length="450" mass="49804">MTSTTGAWSSLFHGLPNRTPASHLYTEEAIQNEQLTADEVIEKSQSNASLLVEMVAAISADDNNETLQSFNNNDIIQTLHNQCQEMSDYLSERIWHDSGDSGNTQYRGYESSSTATTQNKTAEEEAQIAAFISCNEQIQAAFKRYEELKDHLQAKQMQEEEIARSRGYNVTHPTEASLLDDVDDHTGGGTASEVVAQVFGNRNSDYIDDDDETSDFVNGMSIAGHDARQIHLRKSEQPLVWRLDPREDFKANKNKNKKWIDRAEKDRQERERMLERSPRNGIHGLAPEPEPLEITPEVEAAQTTTGAEDVGVTAAVEDSQSVHSTKEHAVLEATNVDGDDEEEEDHGIEKIQNRIVVVEDEDIEEDEEDGENVNVDEDEDEDEGVLSDDSWEEIPDQGVVSLAISDDQDVVTSSSSSPFLLTPANGGSSPNPGASTGPSLIMPRAVMREI</sequence>
<feature type="compositionally biased region" description="Polar residues" evidence="1">
    <location>
        <begin position="425"/>
        <end position="438"/>
    </location>
</feature>
<feature type="region of interest" description="Disordered" evidence="1">
    <location>
        <begin position="336"/>
        <end position="393"/>
    </location>
</feature>
<protein>
    <submittedName>
        <fullName evidence="2">Uncharacterized protein</fullName>
    </submittedName>
</protein>
<dbReference type="SUPFAM" id="SSF89009">
    <property type="entry name" value="GAT-like domain"/>
    <property type="match status" value="1"/>
</dbReference>
<evidence type="ECO:0000313" key="3">
    <source>
        <dbReference type="Proteomes" id="UP000823405"/>
    </source>
</evidence>
<organism evidence="2 3">
    <name type="scientific">Linnemannia gamsii</name>
    <dbReference type="NCBI Taxonomy" id="64522"/>
    <lineage>
        <taxon>Eukaryota</taxon>
        <taxon>Fungi</taxon>
        <taxon>Fungi incertae sedis</taxon>
        <taxon>Mucoromycota</taxon>
        <taxon>Mortierellomycotina</taxon>
        <taxon>Mortierellomycetes</taxon>
        <taxon>Mortierellales</taxon>
        <taxon>Mortierellaceae</taxon>
        <taxon>Linnemannia</taxon>
    </lineage>
</organism>
<feature type="compositionally biased region" description="Acidic residues" evidence="1">
    <location>
        <begin position="358"/>
        <end position="393"/>
    </location>
</feature>
<name>A0A9P6UNG0_9FUNG</name>
<feature type="region of interest" description="Disordered" evidence="1">
    <location>
        <begin position="262"/>
        <end position="290"/>
    </location>
</feature>
<reference evidence="2" key="1">
    <citation type="journal article" date="2020" name="Fungal Divers.">
        <title>Resolving the Mortierellaceae phylogeny through synthesis of multi-gene phylogenetics and phylogenomics.</title>
        <authorList>
            <person name="Vandepol N."/>
            <person name="Liber J."/>
            <person name="Desiro A."/>
            <person name="Na H."/>
            <person name="Kennedy M."/>
            <person name="Barry K."/>
            <person name="Grigoriev I.V."/>
            <person name="Miller A.N."/>
            <person name="O'Donnell K."/>
            <person name="Stajich J.E."/>
            <person name="Bonito G."/>
        </authorList>
    </citation>
    <scope>NUCLEOTIDE SEQUENCE</scope>
    <source>
        <strain evidence="2">NVP60</strain>
    </source>
</reference>
<dbReference type="Proteomes" id="UP000823405">
    <property type="component" value="Unassembled WGS sequence"/>
</dbReference>